<sequence length="222" mass="24579">MELKGDLPLFLVILVIVIHCAHGLATQNTSLAVKVPKSQANNNLSDDNNSTTSWLLKESEYSLNFDWPGPKENHLKVQHNVFENQQKAVEQGLRNARIFAFRSYTSRTLIVSSTVLALSTCVSSINTVACVGRRRRKRMNVAAPHINLNEQSLDVLYPSLMEAEVAATTQKPQPERMPKNIFTIWTTGFTTVTFLTTSYYQGITVSVSLACNPGNAVTSCFG</sequence>
<keyword evidence="1" id="KW-0812">Transmembrane</keyword>
<dbReference type="KEGG" id="hazt:108673073"/>
<feature type="signal peptide" evidence="2">
    <location>
        <begin position="1"/>
        <end position="23"/>
    </location>
</feature>
<evidence type="ECO:0000313" key="3">
    <source>
        <dbReference type="Proteomes" id="UP000694843"/>
    </source>
</evidence>
<dbReference type="OrthoDB" id="6380563at2759"/>
<dbReference type="AlphaFoldDB" id="A0A8B7NRM5"/>
<dbReference type="RefSeq" id="XP_018016340.1">
    <property type="nucleotide sequence ID" value="XM_018160851.2"/>
</dbReference>
<evidence type="ECO:0000256" key="2">
    <source>
        <dbReference type="SAM" id="SignalP"/>
    </source>
</evidence>
<evidence type="ECO:0000313" key="4">
    <source>
        <dbReference type="RefSeq" id="XP_018016340.1"/>
    </source>
</evidence>
<organism evidence="3 4">
    <name type="scientific">Hyalella azteca</name>
    <name type="common">Amphipod</name>
    <dbReference type="NCBI Taxonomy" id="294128"/>
    <lineage>
        <taxon>Eukaryota</taxon>
        <taxon>Metazoa</taxon>
        <taxon>Ecdysozoa</taxon>
        <taxon>Arthropoda</taxon>
        <taxon>Crustacea</taxon>
        <taxon>Multicrustacea</taxon>
        <taxon>Malacostraca</taxon>
        <taxon>Eumalacostraca</taxon>
        <taxon>Peracarida</taxon>
        <taxon>Amphipoda</taxon>
        <taxon>Senticaudata</taxon>
        <taxon>Talitrida</taxon>
        <taxon>Talitroidea</taxon>
        <taxon>Hyalellidae</taxon>
        <taxon>Hyalella</taxon>
    </lineage>
</organism>
<accession>A0A8B7NRM5</accession>
<keyword evidence="1" id="KW-0472">Membrane</keyword>
<proteinExistence type="predicted"/>
<keyword evidence="1" id="KW-1133">Transmembrane helix</keyword>
<protein>
    <submittedName>
        <fullName evidence="4">Uncharacterized protein LOC108673073</fullName>
    </submittedName>
</protein>
<name>A0A8B7NRM5_HYAAZ</name>
<dbReference type="Proteomes" id="UP000694843">
    <property type="component" value="Unplaced"/>
</dbReference>
<gene>
    <name evidence="4" type="primary">LOC108673073</name>
</gene>
<feature type="chain" id="PRO_5034390095" evidence="2">
    <location>
        <begin position="24"/>
        <end position="222"/>
    </location>
</feature>
<keyword evidence="2" id="KW-0732">Signal</keyword>
<dbReference type="GeneID" id="108673073"/>
<keyword evidence="3" id="KW-1185">Reference proteome</keyword>
<evidence type="ECO:0000256" key="1">
    <source>
        <dbReference type="SAM" id="Phobius"/>
    </source>
</evidence>
<reference evidence="4" key="1">
    <citation type="submission" date="2025-08" db="UniProtKB">
        <authorList>
            <consortium name="RefSeq"/>
        </authorList>
    </citation>
    <scope>IDENTIFICATION</scope>
    <source>
        <tissue evidence="4">Whole organism</tissue>
    </source>
</reference>
<feature type="transmembrane region" description="Helical" evidence="1">
    <location>
        <begin position="109"/>
        <end position="131"/>
    </location>
</feature>